<proteinExistence type="predicted"/>
<reference evidence="1" key="2">
    <citation type="submission" date="2025-08" db="UniProtKB">
        <authorList>
            <consortium name="Ensembl"/>
        </authorList>
    </citation>
    <scope>IDENTIFICATION</scope>
</reference>
<evidence type="ECO:0000313" key="1">
    <source>
        <dbReference type="Ensembl" id="ENSPANP00000056878.1"/>
    </source>
</evidence>
<dbReference type="PANTHER" id="PTHR46254">
    <property type="entry name" value="PROTEIN GVQW1-RELATED"/>
    <property type="match status" value="1"/>
</dbReference>
<name>A0A8I5NLP9_PAPAN</name>
<dbReference type="Proteomes" id="UP000028761">
    <property type="component" value="Chromosome 12"/>
</dbReference>
<reference evidence="1 2" key="1">
    <citation type="submission" date="2012-03" db="EMBL/GenBank/DDBJ databases">
        <title>Whole Genome Assembly of Papio anubis.</title>
        <authorList>
            <person name="Liu Y.L."/>
            <person name="Abraham K.A."/>
            <person name="Akbar H.A."/>
            <person name="Ali S.A."/>
            <person name="Anosike U.A."/>
            <person name="Aqrawi P.A."/>
            <person name="Arias F.A."/>
            <person name="Attaway T.A."/>
            <person name="Awwad R.A."/>
            <person name="Babu C.B."/>
            <person name="Bandaranaike D.B."/>
            <person name="Battles P.B."/>
            <person name="Bell A.B."/>
            <person name="Beltran B.B."/>
            <person name="Berhane-Mersha D.B."/>
            <person name="Bess C.B."/>
            <person name="Bickham C.B."/>
            <person name="Bolden T.B."/>
            <person name="Carter K.C."/>
            <person name="Chau D.C."/>
            <person name="Chavez A.C."/>
            <person name="Clerc-Blankenburg K.C."/>
            <person name="Coyle M.C."/>
            <person name="Dao M.D."/>
            <person name="Davila M.L.D."/>
            <person name="Davy-Carroll L.D."/>
            <person name="Denson S.D."/>
            <person name="Dinh H.D."/>
            <person name="Fernandez S.F."/>
            <person name="Fernando P.F."/>
            <person name="Forbes L.F."/>
            <person name="Francis C.F."/>
            <person name="Francisco L.F."/>
            <person name="Fu Q.F."/>
            <person name="Garcia-Iii R.G."/>
            <person name="Garrett T.G."/>
            <person name="Gross S.G."/>
            <person name="Gubbala S.G."/>
            <person name="Hirani K.H."/>
            <person name="Hogues M.H."/>
            <person name="Hollins B.H."/>
            <person name="Jackson L.J."/>
            <person name="Javaid M.J."/>
            <person name="Jhangiani S.J."/>
            <person name="Johnson A.J."/>
            <person name="Johnson B.J."/>
            <person name="Jones J.J."/>
            <person name="Joshi V.J."/>
            <person name="Kalu J.K."/>
            <person name="Khan N.K."/>
            <person name="Korchina V.K."/>
            <person name="Kovar C.K."/>
            <person name="Lago L.L."/>
            <person name="Lara F.L."/>
            <person name="Le T.-K.L."/>
            <person name="Lee S.L."/>
            <person name="Legall-Iii F.L."/>
            <person name="Lemon S.L."/>
            <person name="Liu J.L."/>
            <person name="Liu Y.-S.L."/>
            <person name="Liyanage D.L."/>
            <person name="Lopez J.L."/>
            <person name="Lorensuhewa L.L."/>
            <person name="Mata R.M."/>
            <person name="Mathew T.M."/>
            <person name="Mercado C.M."/>
            <person name="Mercado I.M."/>
            <person name="Morales K.M."/>
            <person name="Morgan M.M."/>
            <person name="Munidasa M.M."/>
            <person name="Ngo D.N."/>
            <person name="Nguyen L.N."/>
            <person name="Nguyen T.N."/>
            <person name="Nguyen N.N."/>
            <person name="Obregon M.O."/>
            <person name="Okwuonu G.O."/>
            <person name="Ongeri F.O."/>
            <person name="Onwere C.O."/>
            <person name="Osifeso I.O."/>
            <person name="Parra A.P."/>
            <person name="Patil S.P."/>
            <person name="Perez A.P."/>
            <person name="Perez Y.P."/>
            <person name="Pham C.P."/>
            <person name="Pu L.-L.P."/>
            <person name="Puazo M.P."/>
            <person name="Quiroz J.Q."/>
            <person name="Rouhana J.R."/>
            <person name="Ruiz M.R."/>
            <person name="Ruiz S.-J.R."/>
            <person name="Saada N.S."/>
            <person name="Santibanez J.S."/>
            <person name="Scheel M.S."/>
            <person name="Schneider B.S."/>
            <person name="Simmons D.S."/>
            <person name="Sisson I.S."/>
            <person name="Tang L.-Y.T."/>
            <person name="Thornton R.T."/>
            <person name="Tisius J.T."/>
            <person name="Toledanes G.T."/>
            <person name="Trejos Z.T."/>
            <person name="Usmani K.U."/>
            <person name="Varghese R.V."/>
            <person name="Vattathil S.V."/>
            <person name="Vee V.V."/>
            <person name="Walker D.W."/>
            <person name="Weissenberger G.W."/>
            <person name="White C.W."/>
            <person name="Williams A.W."/>
            <person name="Woodworth J.W."/>
            <person name="Wright R.W."/>
            <person name="Zhu Y.Z."/>
            <person name="Han Y.H."/>
            <person name="Newsham I.N."/>
            <person name="Nazareth L.N."/>
            <person name="Worley K.W."/>
            <person name="Muzny D.M."/>
            <person name="Rogers J.R."/>
            <person name="Gibbs R.G."/>
        </authorList>
    </citation>
    <scope>NUCLEOTIDE SEQUENCE [LARGE SCALE GENOMIC DNA]</scope>
</reference>
<protein>
    <submittedName>
        <fullName evidence="1">Uncharacterized protein</fullName>
    </submittedName>
</protein>
<dbReference type="AlphaFoldDB" id="A0A8I5NLP9"/>
<sequence>ITYIVSINQYLFDNSHSNWGEVISPCGSDLHFSFFFFFFVTECHSVTQTGVQWRDLGSLQPPPPGIKRLSCFSLLSSWDYRYLPPCPVNFVFFFFFFLRRLEVRPGSLLVCKVSVDKSAVFFFVCLFCFFS</sequence>
<evidence type="ECO:0000313" key="2">
    <source>
        <dbReference type="Proteomes" id="UP000028761"/>
    </source>
</evidence>
<reference evidence="1" key="3">
    <citation type="submission" date="2025-09" db="UniProtKB">
        <authorList>
            <consortium name="Ensembl"/>
        </authorList>
    </citation>
    <scope>IDENTIFICATION</scope>
</reference>
<dbReference type="Ensembl" id="ENSPANT00000077052.1">
    <property type="protein sequence ID" value="ENSPANP00000056878.1"/>
    <property type="gene ID" value="ENSPANG00000043101.1"/>
</dbReference>
<keyword evidence="2" id="KW-1185">Reference proteome</keyword>
<dbReference type="GeneTree" id="ENSGT00940000161627"/>
<accession>A0A8I5NLP9</accession>
<organism evidence="1 2">
    <name type="scientific">Papio anubis</name>
    <name type="common">Olive baboon</name>
    <dbReference type="NCBI Taxonomy" id="9555"/>
    <lineage>
        <taxon>Eukaryota</taxon>
        <taxon>Metazoa</taxon>
        <taxon>Chordata</taxon>
        <taxon>Craniata</taxon>
        <taxon>Vertebrata</taxon>
        <taxon>Euteleostomi</taxon>
        <taxon>Mammalia</taxon>
        <taxon>Eutheria</taxon>
        <taxon>Euarchontoglires</taxon>
        <taxon>Primates</taxon>
        <taxon>Haplorrhini</taxon>
        <taxon>Catarrhini</taxon>
        <taxon>Cercopithecidae</taxon>
        <taxon>Cercopithecinae</taxon>
        <taxon>Papio</taxon>
    </lineage>
</organism>